<dbReference type="RefSeq" id="WP_342591814.1">
    <property type="nucleotide sequence ID" value="NZ_BAAAJV010000016.1"/>
</dbReference>
<comment type="caution">
    <text evidence="2">The sequence shown here is derived from an EMBL/GenBank/DDBJ whole genome shotgun (WGS) entry which is preliminary data.</text>
</comment>
<sequence>MITRRHITALGGTLAAATFLGACGEPFTDPSADESPQTSSDQMLTSVVTTGLQAPWSIAFSGETALVSERDSARILEIAADGATREVGVIDGVEPGGEGGLLGLAVHGGQLFTYLTAADGNRIERRELTGSPGRLGLGDARTVLEGIPSARIHNGGRLAIGPDDMLYATTGDAGDRSSAQDIESLGGKILRMAPDGTAPADNPFPDSLVYSYGHRNCQGIAWAEDGTMYASEFGQDTWDELNLIEAGGNYGWPDVEGIAEQEGYRDPLQQWEPAEASPSGIAITGGSLYLANLRGRRLRVVPLTDPSTATELLVGEYGRLRDVVLAPDGALWVLTNTTDGRGDPAEEGDRILRVAIG</sequence>
<name>A0ABS4YND1_9MICO</name>
<organism evidence="2 3">
    <name type="scientific">Brachybacterium fresconis</name>
    <dbReference type="NCBI Taxonomy" id="173363"/>
    <lineage>
        <taxon>Bacteria</taxon>
        <taxon>Bacillati</taxon>
        <taxon>Actinomycetota</taxon>
        <taxon>Actinomycetes</taxon>
        <taxon>Micrococcales</taxon>
        <taxon>Dermabacteraceae</taxon>
        <taxon>Brachybacterium</taxon>
    </lineage>
</organism>
<evidence type="ECO:0000259" key="1">
    <source>
        <dbReference type="Pfam" id="PF07995"/>
    </source>
</evidence>
<accession>A0ABS4YND1</accession>
<evidence type="ECO:0000313" key="2">
    <source>
        <dbReference type="EMBL" id="MBP2410305.1"/>
    </source>
</evidence>
<dbReference type="SUPFAM" id="SSF50952">
    <property type="entry name" value="Soluble quinoprotein glucose dehydrogenase"/>
    <property type="match status" value="1"/>
</dbReference>
<dbReference type="EMBL" id="JAGIOC010000001">
    <property type="protein sequence ID" value="MBP2410305.1"/>
    <property type="molecule type" value="Genomic_DNA"/>
</dbReference>
<protein>
    <submittedName>
        <fullName evidence="2">Glucose/arabinose dehydrogenase</fullName>
    </submittedName>
</protein>
<dbReference type="Pfam" id="PF07995">
    <property type="entry name" value="GSDH"/>
    <property type="match status" value="1"/>
</dbReference>
<dbReference type="PANTHER" id="PTHR19328">
    <property type="entry name" value="HEDGEHOG-INTERACTING PROTEIN"/>
    <property type="match status" value="1"/>
</dbReference>
<dbReference type="InterPro" id="IPR012938">
    <property type="entry name" value="Glc/Sorbosone_DH"/>
</dbReference>
<keyword evidence="3" id="KW-1185">Reference proteome</keyword>
<dbReference type="PANTHER" id="PTHR19328:SF13">
    <property type="entry name" value="HIPL1 PROTEIN"/>
    <property type="match status" value="1"/>
</dbReference>
<evidence type="ECO:0000313" key="3">
    <source>
        <dbReference type="Proteomes" id="UP000698222"/>
    </source>
</evidence>
<dbReference type="Proteomes" id="UP000698222">
    <property type="component" value="Unassembled WGS sequence"/>
</dbReference>
<dbReference type="PROSITE" id="PS51257">
    <property type="entry name" value="PROKAR_LIPOPROTEIN"/>
    <property type="match status" value="1"/>
</dbReference>
<proteinExistence type="predicted"/>
<reference evidence="2 3" key="1">
    <citation type="submission" date="2021-03" db="EMBL/GenBank/DDBJ databases">
        <title>Sequencing the genomes of 1000 actinobacteria strains.</title>
        <authorList>
            <person name="Klenk H.-P."/>
        </authorList>
    </citation>
    <scope>NUCLEOTIDE SEQUENCE [LARGE SCALE GENOMIC DNA]</scope>
    <source>
        <strain evidence="2 3">DSM 14564</strain>
    </source>
</reference>
<dbReference type="Gene3D" id="2.120.10.30">
    <property type="entry name" value="TolB, C-terminal domain"/>
    <property type="match status" value="1"/>
</dbReference>
<dbReference type="InterPro" id="IPR011042">
    <property type="entry name" value="6-blade_b-propeller_TolB-like"/>
</dbReference>
<gene>
    <name evidence="2" type="ORF">JOF44_003208</name>
</gene>
<dbReference type="InterPro" id="IPR011041">
    <property type="entry name" value="Quinoprot_gluc/sorb_DH_b-prop"/>
</dbReference>
<feature type="domain" description="Glucose/Sorbosone dehydrogenase" evidence="1">
    <location>
        <begin position="52"/>
        <end position="341"/>
    </location>
</feature>